<dbReference type="PANTHER" id="PTHR42756">
    <property type="entry name" value="TRANSCRIPTIONAL REGULATOR, MARR"/>
    <property type="match status" value="1"/>
</dbReference>
<dbReference type="SUPFAM" id="SSF46785">
    <property type="entry name" value="Winged helix' DNA-binding domain"/>
    <property type="match status" value="1"/>
</dbReference>
<dbReference type="Proteomes" id="UP000290819">
    <property type="component" value="Unassembled WGS sequence"/>
</dbReference>
<reference evidence="5 6" key="1">
    <citation type="submission" date="2017-03" db="EMBL/GenBank/DDBJ databases">
        <authorList>
            <person name="Safronova V.I."/>
            <person name="Sazanova A.L."/>
            <person name="Chirak E.R."/>
        </authorList>
    </citation>
    <scope>NUCLEOTIDE SEQUENCE [LARGE SCALE GENOMIC DNA]</scope>
    <source>
        <strain evidence="5 6">Opo-243</strain>
    </source>
</reference>
<keyword evidence="2" id="KW-0238">DNA-binding</keyword>
<dbReference type="PANTHER" id="PTHR42756:SF1">
    <property type="entry name" value="TRANSCRIPTIONAL REPRESSOR OF EMRAB OPERON"/>
    <property type="match status" value="1"/>
</dbReference>
<dbReference type="PROSITE" id="PS50995">
    <property type="entry name" value="HTH_MARR_2"/>
    <property type="match status" value="1"/>
</dbReference>
<keyword evidence="1" id="KW-0805">Transcription regulation</keyword>
<feature type="domain" description="HTH marR-type" evidence="4">
    <location>
        <begin position="76"/>
        <end position="206"/>
    </location>
</feature>
<gene>
    <name evidence="5" type="ORF">B5V03_40455</name>
</gene>
<dbReference type="GO" id="GO:0003700">
    <property type="term" value="F:DNA-binding transcription factor activity"/>
    <property type="evidence" value="ECO:0007669"/>
    <property type="project" value="InterPro"/>
</dbReference>
<keyword evidence="3" id="KW-0804">Transcription</keyword>
<dbReference type="SMART" id="SM00347">
    <property type="entry name" value="HTH_MARR"/>
    <property type="match status" value="1"/>
</dbReference>
<dbReference type="InterPro" id="IPR036388">
    <property type="entry name" value="WH-like_DNA-bd_sf"/>
</dbReference>
<accession>A0A4Q1UFC8</accession>
<evidence type="ECO:0000256" key="1">
    <source>
        <dbReference type="ARBA" id="ARBA00023015"/>
    </source>
</evidence>
<evidence type="ECO:0000256" key="3">
    <source>
        <dbReference type="ARBA" id="ARBA00023163"/>
    </source>
</evidence>
<dbReference type="AlphaFoldDB" id="A0A4Q1UFC8"/>
<name>A0A4Q1UFC8_9BRAD</name>
<organism evidence="5 6">
    <name type="scientific">Bradyrhizobium betae</name>
    <dbReference type="NCBI Taxonomy" id="244734"/>
    <lineage>
        <taxon>Bacteria</taxon>
        <taxon>Pseudomonadati</taxon>
        <taxon>Pseudomonadota</taxon>
        <taxon>Alphaproteobacteria</taxon>
        <taxon>Hyphomicrobiales</taxon>
        <taxon>Nitrobacteraceae</taxon>
        <taxon>Bradyrhizobium</taxon>
    </lineage>
</organism>
<dbReference type="Gene3D" id="1.10.10.10">
    <property type="entry name" value="Winged helix-like DNA-binding domain superfamily/Winged helix DNA-binding domain"/>
    <property type="match status" value="1"/>
</dbReference>
<dbReference type="Pfam" id="PF12802">
    <property type="entry name" value="MarR_2"/>
    <property type="match status" value="1"/>
</dbReference>
<evidence type="ECO:0000256" key="2">
    <source>
        <dbReference type="ARBA" id="ARBA00023125"/>
    </source>
</evidence>
<dbReference type="InterPro" id="IPR000835">
    <property type="entry name" value="HTH_MarR-typ"/>
</dbReference>
<sequence>MRSAISPRLAMSILRNGMSILPSSRASAAPKAMDKPILCQYHYTVGEKRAMPTAIKIATRAGRDLPAGNSSRDHLNNKLFFRLFQAANIYETQAMRELGFSAVTGATLGALYRDPEGMLFAELYAYLGVSRQNLDAVLKGLEKKGLVERIEAEDDRRKRMVRLTQDGIEAWKDLHQRSLEFFRQGTKGVSATEMTDCIETLARIARGLRAIGPDRN</sequence>
<dbReference type="EMBL" id="MZXW01000057">
    <property type="protein sequence ID" value="RXT33334.1"/>
    <property type="molecule type" value="Genomic_DNA"/>
</dbReference>
<evidence type="ECO:0000313" key="5">
    <source>
        <dbReference type="EMBL" id="RXT33334.1"/>
    </source>
</evidence>
<evidence type="ECO:0000259" key="4">
    <source>
        <dbReference type="PROSITE" id="PS50995"/>
    </source>
</evidence>
<protein>
    <recommendedName>
        <fullName evidence="4">HTH marR-type domain-containing protein</fullName>
    </recommendedName>
</protein>
<dbReference type="PRINTS" id="PR00598">
    <property type="entry name" value="HTHMARR"/>
</dbReference>
<proteinExistence type="predicted"/>
<dbReference type="GO" id="GO:0003677">
    <property type="term" value="F:DNA binding"/>
    <property type="evidence" value="ECO:0007669"/>
    <property type="project" value="UniProtKB-KW"/>
</dbReference>
<dbReference type="InterPro" id="IPR036390">
    <property type="entry name" value="WH_DNA-bd_sf"/>
</dbReference>
<evidence type="ECO:0000313" key="6">
    <source>
        <dbReference type="Proteomes" id="UP000290819"/>
    </source>
</evidence>
<dbReference type="OrthoDB" id="511972at2"/>
<keyword evidence="6" id="KW-1185">Reference proteome</keyword>
<comment type="caution">
    <text evidence="5">The sequence shown here is derived from an EMBL/GenBank/DDBJ whole genome shotgun (WGS) entry which is preliminary data.</text>
</comment>